<name>A0A1T0ATS6_9PAST</name>
<sequence>MKIEKNELLEIEKLLPKMHEKVFNGEVVSIEDFKLDIKKDKISREIRRKIDGFYYQIVCELRYNNWILKNI</sequence>
<protein>
    <submittedName>
        <fullName evidence="1">Uncharacterized protein</fullName>
    </submittedName>
</protein>
<dbReference type="EMBL" id="MUYB01000057">
    <property type="protein sequence ID" value="OOS00007.1"/>
    <property type="molecule type" value="Genomic_DNA"/>
</dbReference>
<evidence type="ECO:0000313" key="2">
    <source>
        <dbReference type="Proteomes" id="UP000190023"/>
    </source>
</evidence>
<accession>A0A1T0ATS6</accession>
<dbReference type="STRING" id="123822.B0188_10955"/>
<dbReference type="Proteomes" id="UP000190023">
    <property type="component" value="Unassembled WGS sequence"/>
</dbReference>
<gene>
    <name evidence="1" type="ORF">B0188_10955</name>
</gene>
<dbReference type="AlphaFoldDB" id="A0A1T0ATS6"/>
<proteinExistence type="predicted"/>
<organism evidence="1 2">
    <name type="scientific">[Haemophilus] felis</name>
    <dbReference type="NCBI Taxonomy" id="123822"/>
    <lineage>
        <taxon>Bacteria</taxon>
        <taxon>Pseudomonadati</taxon>
        <taxon>Pseudomonadota</taxon>
        <taxon>Gammaproteobacteria</taxon>
        <taxon>Pasteurellales</taxon>
        <taxon>Pasteurellaceae</taxon>
    </lineage>
</organism>
<keyword evidence="2" id="KW-1185">Reference proteome</keyword>
<comment type="caution">
    <text evidence="1">The sequence shown here is derived from an EMBL/GenBank/DDBJ whole genome shotgun (WGS) entry which is preliminary data.</text>
</comment>
<reference evidence="1 2" key="1">
    <citation type="submission" date="2017-02" db="EMBL/GenBank/DDBJ databases">
        <title>Draft genome sequence of Haemophilus felis CCUG 31170 type strain.</title>
        <authorList>
            <person name="Engstrom-Jakobsson H."/>
            <person name="Salva-Serra F."/>
            <person name="Thorell K."/>
            <person name="Gonzales-Siles L."/>
            <person name="Karlsson R."/>
            <person name="Boulund F."/>
            <person name="Engstrand L."/>
            <person name="Kristiansson E."/>
            <person name="Moore E."/>
        </authorList>
    </citation>
    <scope>NUCLEOTIDE SEQUENCE [LARGE SCALE GENOMIC DNA]</scope>
    <source>
        <strain evidence="1 2">CCUG 31170</strain>
    </source>
</reference>
<evidence type="ECO:0000313" key="1">
    <source>
        <dbReference type="EMBL" id="OOS00007.1"/>
    </source>
</evidence>